<dbReference type="EMBL" id="MTSL01000209">
    <property type="protein sequence ID" value="PJF16679.1"/>
    <property type="molecule type" value="Genomic_DNA"/>
</dbReference>
<evidence type="ECO:0000256" key="4">
    <source>
        <dbReference type="ARBA" id="ARBA00022892"/>
    </source>
</evidence>
<comment type="similarity">
    <text evidence="6">Belongs to the TRAPP small subunits family. TRAPPC4 subfamily.</text>
</comment>
<comment type="caution">
    <text evidence="8">The sequence shown here is derived from an EMBL/GenBank/DDBJ whole genome shotgun (WGS) entry which is preliminary data.</text>
</comment>
<protein>
    <recommendedName>
        <fullName evidence="7">Trafficking protein particle complex subunit</fullName>
    </recommendedName>
</protein>
<evidence type="ECO:0000256" key="6">
    <source>
        <dbReference type="ARBA" id="ARBA00038179"/>
    </source>
</evidence>
<dbReference type="Proteomes" id="UP000240830">
    <property type="component" value="Unassembled WGS sequence"/>
</dbReference>
<reference evidence="8 9" key="1">
    <citation type="submission" date="2016-10" db="EMBL/GenBank/DDBJ databases">
        <title>The genome of Paramicrosporidium saccamoebae is the missing link in understanding Cryptomycota and Microsporidia evolution.</title>
        <authorList>
            <person name="Quandt C.A."/>
            <person name="Beaudet D."/>
            <person name="Corsaro D."/>
            <person name="Michel R."/>
            <person name="Corradi N."/>
            <person name="James T."/>
        </authorList>
    </citation>
    <scope>NUCLEOTIDE SEQUENCE [LARGE SCALE GENOMIC DNA]</scope>
    <source>
        <strain evidence="8 9">KSL3</strain>
    </source>
</reference>
<dbReference type="STRING" id="1246581.A0A2H9TG61"/>
<dbReference type="PANTHER" id="PTHR23249:SF15">
    <property type="entry name" value="TRAFFICKING PROTEIN PARTICLE COMPLEX SUBUNIT 4"/>
    <property type="match status" value="1"/>
</dbReference>
<dbReference type="InterPro" id="IPR007233">
    <property type="entry name" value="TRAPPC"/>
</dbReference>
<evidence type="ECO:0000313" key="8">
    <source>
        <dbReference type="EMBL" id="PJF16679.1"/>
    </source>
</evidence>
<gene>
    <name evidence="8" type="ORF">PSACC_03509</name>
</gene>
<dbReference type="AlphaFoldDB" id="A0A2H9TG61"/>
<dbReference type="GO" id="GO:0005783">
    <property type="term" value="C:endoplasmic reticulum"/>
    <property type="evidence" value="ECO:0007669"/>
    <property type="project" value="UniProtKB-SubCell"/>
</dbReference>
<evidence type="ECO:0000256" key="7">
    <source>
        <dbReference type="RuleBase" id="RU366065"/>
    </source>
</evidence>
<dbReference type="SMART" id="SM01399">
    <property type="entry name" value="Sybindin"/>
    <property type="match status" value="1"/>
</dbReference>
<evidence type="ECO:0000256" key="5">
    <source>
        <dbReference type="ARBA" id="ARBA00023034"/>
    </source>
</evidence>
<dbReference type="Gene3D" id="3.30.450.70">
    <property type="match status" value="1"/>
</dbReference>
<dbReference type="GO" id="GO:0006888">
    <property type="term" value="P:endoplasmic reticulum to Golgi vesicle-mediated transport"/>
    <property type="evidence" value="ECO:0007669"/>
    <property type="project" value="UniProtKB-UniRule"/>
</dbReference>
<accession>A0A2H9TG61</accession>
<keyword evidence="9" id="KW-1185">Reference proteome</keyword>
<organism evidence="8 9">
    <name type="scientific">Paramicrosporidium saccamoebae</name>
    <dbReference type="NCBI Taxonomy" id="1246581"/>
    <lineage>
        <taxon>Eukaryota</taxon>
        <taxon>Fungi</taxon>
        <taxon>Fungi incertae sedis</taxon>
        <taxon>Cryptomycota</taxon>
        <taxon>Cryptomycota incertae sedis</taxon>
        <taxon>Paramicrosporidium</taxon>
    </lineage>
</organism>
<sequence length="217" mass="23969">MGCLSTAIQMAKCDPSVHVLWAWLLLAVSAPLRKGAWKVWTLRTLMDLPGPADSEDPFRRMPARAGICEEIHLTCEAHKFRAGTEESMIYSVWLVNKAGGLAYQKTFGFHPKLTSNDYLVIASTFQSVHAISARVGPGGGGVEAIEWGGEEPFSVHCLQTGTGMKILLTASVGRECETVLRKVYEIYADYALKNPFHTPEMPVRCELFDANLLKIIK</sequence>
<evidence type="ECO:0000313" key="9">
    <source>
        <dbReference type="Proteomes" id="UP000240830"/>
    </source>
</evidence>
<dbReference type="Pfam" id="PF04099">
    <property type="entry name" value="Sybindin"/>
    <property type="match status" value="1"/>
</dbReference>
<evidence type="ECO:0000256" key="3">
    <source>
        <dbReference type="ARBA" id="ARBA00022824"/>
    </source>
</evidence>
<dbReference type="CDD" id="cd14856">
    <property type="entry name" value="TRAPPC4_synbindin"/>
    <property type="match status" value="1"/>
</dbReference>
<keyword evidence="5 7" id="KW-0333">Golgi apparatus</keyword>
<dbReference type="SUPFAM" id="SSF64356">
    <property type="entry name" value="SNARE-like"/>
    <property type="match status" value="1"/>
</dbReference>
<dbReference type="GO" id="GO:0030008">
    <property type="term" value="C:TRAPP complex"/>
    <property type="evidence" value="ECO:0007669"/>
    <property type="project" value="UniProtKB-UniRule"/>
</dbReference>
<dbReference type="PANTHER" id="PTHR23249">
    <property type="entry name" value="TRAFFICKING PROTEIN PARTICLE COMPLEX SUBUNIT"/>
    <property type="match status" value="1"/>
</dbReference>
<evidence type="ECO:0000256" key="2">
    <source>
        <dbReference type="ARBA" id="ARBA00022448"/>
    </source>
</evidence>
<dbReference type="GO" id="GO:0005794">
    <property type="term" value="C:Golgi apparatus"/>
    <property type="evidence" value="ECO:0007669"/>
    <property type="project" value="UniProtKB-SubCell"/>
</dbReference>
<name>A0A2H9TG61_9FUNG</name>
<comment type="subcellular location">
    <subcellularLocation>
        <location evidence="7">Endoplasmic reticulum</location>
    </subcellularLocation>
    <subcellularLocation>
        <location evidence="7">Golgi apparatus</location>
        <location evidence="7">cis-Golgi network</location>
    </subcellularLocation>
    <subcellularLocation>
        <location evidence="1">Golgi apparatus</location>
    </subcellularLocation>
</comment>
<dbReference type="OrthoDB" id="246406at2759"/>
<keyword evidence="2 7" id="KW-0813">Transport</keyword>
<comment type="subunit">
    <text evidence="7">Part of the multisubunit transport protein particle (TRAPP) complex.</text>
</comment>
<keyword evidence="4 7" id="KW-0931">ER-Golgi transport</keyword>
<evidence type="ECO:0000256" key="1">
    <source>
        <dbReference type="ARBA" id="ARBA00004555"/>
    </source>
</evidence>
<dbReference type="InterPro" id="IPR011012">
    <property type="entry name" value="Longin-like_dom_sf"/>
</dbReference>
<keyword evidence="3 7" id="KW-0256">Endoplasmic reticulum</keyword>
<proteinExistence type="inferred from homology"/>